<comment type="caution">
    <text evidence="1">The sequence shown here is derived from an EMBL/GenBank/DDBJ whole genome shotgun (WGS) entry which is preliminary data.</text>
</comment>
<dbReference type="EMBL" id="BAAFZP010000002">
    <property type="protein sequence ID" value="GAB1584127.1"/>
    <property type="molecule type" value="Genomic_DNA"/>
</dbReference>
<keyword evidence="2" id="KW-1185">Reference proteome</keyword>
<proteinExistence type="predicted"/>
<reference evidence="1 2" key="1">
    <citation type="submission" date="2024-10" db="EMBL/GenBank/DDBJ databases">
        <title>Isolation, draft genome sequencing and identification of Phyllobacterium sp. NSA23, isolated from leaf soil.</title>
        <authorList>
            <person name="Akita H."/>
        </authorList>
    </citation>
    <scope>NUCLEOTIDE SEQUENCE [LARGE SCALE GENOMIC DNA]</scope>
    <source>
        <strain evidence="1 2">NSA23</strain>
    </source>
</reference>
<sequence>MAEDLKPPPRNMDQQIACEIHFAMEHLGAPSRLLKWVDRWSQDGDARTLVGALQVFNDGRSQLINLEYPRAALGREIYSTFELLGASPLLLGLIGCWSECGDDEMVLDGLRAINRKGSVFEGGIIAADE</sequence>
<name>A0ABQ0H5C8_9HYPH</name>
<gene>
    <name evidence="1" type="ORF">PPNSA23_40700</name>
</gene>
<protein>
    <submittedName>
        <fullName evidence="1">Uncharacterized protein</fullName>
    </submittedName>
</protein>
<accession>A0ABQ0H5C8</accession>
<dbReference type="Proteomes" id="UP001628091">
    <property type="component" value="Unassembled WGS sequence"/>
</dbReference>
<evidence type="ECO:0000313" key="2">
    <source>
        <dbReference type="Proteomes" id="UP001628091"/>
    </source>
</evidence>
<evidence type="ECO:0000313" key="1">
    <source>
        <dbReference type="EMBL" id="GAB1584127.1"/>
    </source>
</evidence>
<organism evidence="1 2">
    <name type="scientific">Phyllobacterium phragmitis</name>
    <dbReference type="NCBI Taxonomy" id="2670329"/>
    <lineage>
        <taxon>Bacteria</taxon>
        <taxon>Pseudomonadati</taxon>
        <taxon>Pseudomonadota</taxon>
        <taxon>Alphaproteobacteria</taxon>
        <taxon>Hyphomicrobiales</taxon>
        <taxon>Phyllobacteriaceae</taxon>
        <taxon>Phyllobacterium</taxon>
    </lineage>
</organism>